<gene>
    <name evidence="1" type="ORF">AU378_11420</name>
</gene>
<dbReference type="EMBL" id="LPUR01000011">
    <property type="protein sequence ID" value="KXH83038.1"/>
    <property type="molecule type" value="Genomic_DNA"/>
</dbReference>
<comment type="caution">
    <text evidence="1">The sequence shown here is derived from an EMBL/GenBank/DDBJ whole genome shotgun (WGS) entry which is preliminary data.</text>
</comment>
<protein>
    <submittedName>
        <fullName evidence="1">Uncharacterized protein</fullName>
    </submittedName>
</protein>
<reference evidence="2" key="1">
    <citation type="submission" date="2015-12" db="EMBL/GenBank/DDBJ databases">
        <title>Genome sequence of a biocontrol rhizobacterium Chryseobacterium kwangjuense strain KJ1R5 isolated from pepper (Capsicum annuum L.).</title>
        <authorList>
            <person name="Jeong J.-J."/>
            <person name="Park H."/>
            <person name="Mannaa M."/>
            <person name="Sang M.K."/>
            <person name="Choi I.-G."/>
            <person name="Kim K.D."/>
        </authorList>
    </citation>
    <scope>NUCLEOTIDE SEQUENCE [LARGE SCALE GENOMIC DNA]</scope>
    <source>
        <strain evidence="2">KJ1R5</strain>
    </source>
</reference>
<name>A0A135WDP6_9FLAO</name>
<reference evidence="1 2" key="2">
    <citation type="journal article" date="2016" name="Genome Announc.">
        <title>Draft Genome Sequence of a Biocontrol Rhizobacterium, Chryseobacterium kwangjuense Strain KJ1R5, Isolated from Pepper (Capsicum annuum).</title>
        <authorList>
            <person name="Jeong J.J."/>
            <person name="Park H."/>
            <person name="Park B.H."/>
            <person name="Mannaa M."/>
            <person name="Sang M.K."/>
            <person name="Choi I.G."/>
            <person name="Kim K.D."/>
        </authorList>
    </citation>
    <scope>NUCLEOTIDE SEQUENCE [LARGE SCALE GENOMIC DNA]</scope>
    <source>
        <strain evidence="1 2">KJ1R5</strain>
    </source>
</reference>
<dbReference type="AlphaFoldDB" id="A0A135WDP6"/>
<dbReference type="OrthoDB" id="1263066at2"/>
<accession>A0A135WDP6</accession>
<sequence length="162" mass="19100">MNIKVLFLVYFTFYNYCFSQNKFEKLELNHSNSIIIGSHVKITIEPVKIGKQRMKIAVESKKKNNYSRNLSKKEYAAIEEAVLKFNPKILYIISDNGKDTLTTNCIDGYSTDMTIFKNNKKETYFINCLSKMDNYKKKRKDFWYVAKLIFEAGNVRLKELED</sequence>
<dbReference type="RefSeq" id="WP_062651218.1">
    <property type="nucleotide sequence ID" value="NZ_LPUR01000011.1"/>
</dbReference>
<evidence type="ECO:0000313" key="2">
    <source>
        <dbReference type="Proteomes" id="UP000070513"/>
    </source>
</evidence>
<evidence type="ECO:0000313" key="1">
    <source>
        <dbReference type="EMBL" id="KXH83038.1"/>
    </source>
</evidence>
<proteinExistence type="predicted"/>
<dbReference type="Proteomes" id="UP000070513">
    <property type="component" value="Unassembled WGS sequence"/>
</dbReference>
<organism evidence="1 2">
    <name type="scientific">Chryseobacterium kwangjuense</name>
    <dbReference type="NCBI Taxonomy" id="267125"/>
    <lineage>
        <taxon>Bacteria</taxon>
        <taxon>Pseudomonadati</taxon>
        <taxon>Bacteroidota</taxon>
        <taxon>Flavobacteriia</taxon>
        <taxon>Flavobacteriales</taxon>
        <taxon>Weeksellaceae</taxon>
        <taxon>Chryseobacterium group</taxon>
        <taxon>Chryseobacterium</taxon>
    </lineage>
</organism>